<feature type="domain" description="NACHT" evidence="6">
    <location>
        <begin position="244"/>
        <end position="381"/>
    </location>
</feature>
<dbReference type="InterPro" id="IPR001611">
    <property type="entry name" value="Leu-rich_rpt"/>
</dbReference>
<evidence type="ECO:0000256" key="2">
    <source>
        <dbReference type="ARBA" id="ARBA00022737"/>
    </source>
</evidence>
<evidence type="ECO:0000259" key="6">
    <source>
        <dbReference type="PROSITE" id="PS50837"/>
    </source>
</evidence>
<feature type="compositionally biased region" description="Acidic residues" evidence="5">
    <location>
        <begin position="16"/>
        <end position="33"/>
    </location>
</feature>
<proteinExistence type="predicted"/>
<dbReference type="EMBL" id="CAWYQH010000141">
    <property type="protein sequence ID" value="CAK8693910.1"/>
    <property type="molecule type" value="Genomic_DNA"/>
</dbReference>
<dbReference type="InterPro" id="IPR006553">
    <property type="entry name" value="Leu-rich_rpt_Cys-con_subtyp"/>
</dbReference>
<evidence type="ECO:0000313" key="8">
    <source>
        <dbReference type="Proteomes" id="UP001642483"/>
    </source>
</evidence>
<dbReference type="SUPFAM" id="SSF52047">
    <property type="entry name" value="RNI-like"/>
    <property type="match status" value="1"/>
</dbReference>
<feature type="compositionally biased region" description="Polar residues" evidence="5">
    <location>
        <begin position="100"/>
        <end position="116"/>
    </location>
</feature>
<keyword evidence="1" id="KW-0433">Leucine-rich repeat</keyword>
<dbReference type="SMART" id="SM00368">
    <property type="entry name" value="LRR_RI"/>
    <property type="match status" value="10"/>
</dbReference>
<name>A0ABP0GQR3_CLALP</name>
<dbReference type="Pfam" id="PF13516">
    <property type="entry name" value="LRR_6"/>
    <property type="match status" value="9"/>
</dbReference>
<reference evidence="7 8" key="1">
    <citation type="submission" date="2024-02" db="EMBL/GenBank/DDBJ databases">
        <authorList>
            <person name="Daric V."/>
            <person name="Darras S."/>
        </authorList>
    </citation>
    <scope>NUCLEOTIDE SEQUENCE [LARGE SCALE GENOMIC DNA]</scope>
</reference>
<dbReference type="InterPro" id="IPR027417">
    <property type="entry name" value="P-loop_NTPase"/>
</dbReference>
<dbReference type="InterPro" id="IPR051261">
    <property type="entry name" value="NLR"/>
</dbReference>
<keyword evidence="3" id="KW-0547">Nucleotide-binding</keyword>
<dbReference type="SMART" id="SM00367">
    <property type="entry name" value="LRR_CC"/>
    <property type="match status" value="6"/>
</dbReference>
<dbReference type="InterPro" id="IPR041075">
    <property type="entry name" value="NOD1/2_WH"/>
</dbReference>
<dbReference type="InterPro" id="IPR007111">
    <property type="entry name" value="NACHT_NTPase"/>
</dbReference>
<evidence type="ECO:0000256" key="4">
    <source>
        <dbReference type="ARBA" id="ARBA00022840"/>
    </source>
</evidence>
<protein>
    <recommendedName>
        <fullName evidence="6">NACHT domain-containing protein</fullName>
    </recommendedName>
</protein>
<dbReference type="PROSITE" id="PS50837">
    <property type="entry name" value="NACHT"/>
    <property type="match status" value="1"/>
</dbReference>
<feature type="region of interest" description="Disordered" evidence="5">
    <location>
        <begin position="100"/>
        <end position="121"/>
    </location>
</feature>
<evidence type="ECO:0000256" key="5">
    <source>
        <dbReference type="SAM" id="MobiDB-lite"/>
    </source>
</evidence>
<keyword evidence="8" id="KW-1185">Reference proteome</keyword>
<comment type="caution">
    <text evidence="7">The sequence shown here is derived from an EMBL/GenBank/DDBJ whole genome shotgun (WGS) entry which is preliminary data.</text>
</comment>
<dbReference type="Proteomes" id="UP001642483">
    <property type="component" value="Unassembled WGS sequence"/>
</dbReference>
<accession>A0ABP0GQR3</accession>
<organism evidence="7 8">
    <name type="scientific">Clavelina lepadiformis</name>
    <name type="common">Light-bulb sea squirt</name>
    <name type="synonym">Ascidia lepadiformis</name>
    <dbReference type="NCBI Taxonomy" id="159417"/>
    <lineage>
        <taxon>Eukaryota</taxon>
        <taxon>Metazoa</taxon>
        <taxon>Chordata</taxon>
        <taxon>Tunicata</taxon>
        <taxon>Ascidiacea</taxon>
        <taxon>Aplousobranchia</taxon>
        <taxon>Clavelinidae</taxon>
        <taxon>Clavelina</taxon>
    </lineage>
</organism>
<evidence type="ECO:0000256" key="3">
    <source>
        <dbReference type="ARBA" id="ARBA00022741"/>
    </source>
</evidence>
<keyword evidence="2" id="KW-0677">Repeat</keyword>
<feature type="compositionally biased region" description="Low complexity" evidence="5">
    <location>
        <begin position="34"/>
        <end position="45"/>
    </location>
</feature>
<evidence type="ECO:0000256" key="1">
    <source>
        <dbReference type="ARBA" id="ARBA00022614"/>
    </source>
</evidence>
<evidence type="ECO:0000313" key="7">
    <source>
        <dbReference type="EMBL" id="CAK8693910.1"/>
    </source>
</evidence>
<dbReference type="InterPro" id="IPR032675">
    <property type="entry name" value="LRR_dom_sf"/>
</dbReference>
<feature type="region of interest" description="Disordered" evidence="5">
    <location>
        <begin position="1"/>
        <end position="53"/>
    </location>
</feature>
<dbReference type="Gene3D" id="3.80.10.10">
    <property type="entry name" value="Ribonuclease Inhibitor"/>
    <property type="match status" value="2"/>
</dbReference>
<dbReference type="SUPFAM" id="SSF52540">
    <property type="entry name" value="P-loop containing nucleoside triphosphate hydrolases"/>
    <property type="match status" value="1"/>
</dbReference>
<gene>
    <name evidence="7" type="ORF">CVLEPA_LOCUS27196</name>
</gene>
<dbReference type="Gene3D" id="3.40.50.300">
    <property type="entry name" value="P-loop containing nucleotide triphosphate hydrolases"/>
    <property type="match status" value="1"/>
</dbReference>
<dbReference type="Pfam" id="PF05729">
    <property type="entry name" value="NACHT"/>
    <property type="match status" value="1"/>
</dbReference>
<sequence length="1055" mass="117618">MIPASFYGRSAANFEESSDEDFSSDEEESDDSVYEPSDSSSTSVEQDQEEDTSAAVVVTTTSMVDGTSGLVRLQNSWTATSVRQRNFGFTGQETLCIQAEPSQEAQSNSKQPSSAPGESAENLTMRLQEELSSKLKDRAEIVAGQMNLPVELHKRIDSVPLEIATWVEEEDLDNLGHYHKRADVLERFDLKDKRADVFKRFDPGQGNITLDQVYETANKTAKKDAKKRCKTSAAEEEYVRIHGNIVGVSGQAGIGKTTLTKILTQKILEGFLSEVKYIFYIALRDVDFTAKSNLLQFFTTSTGCEWDHSGESHDRYLLNHLNKSSDVIIIMDGLDEATMTSHNKLAPITSLHSQATAETFIKNLLRGKLLPRAKKFITSRPRQLYDLHPECRPSFIVNVLGLNEESQKKICGQICDKDSEKVMQKLDDNPDISSYCYIPVLCILTIHCIHQSMRRGEDTDLSSMTGIICYALEMFIRSSHMHGHENDVGKLARLAWNGFAARKIIFSENDLKVVDLDEKTIRSFLKTNVDSSLKVKIIEGDKKTFFSHLVWQEAFVAIYLIFFASLDEFESSMSSFKKPRYEIVAKFVFGLCNDKNVNRLMKFLPPPTNYDEKKKLMKEFLVRSTPSSVNDKDSFQRLLVVCAWLKEADNLDINESVASVVRSPIVLKQAKILPNDVTTFNYFLRLTIEPCLVKIGNSSFSGDSFDRLFTELGITQKKNQVKIDEIHLNRNKFGDDGALSLSKCLHNIRRLHVGTCNIGYVGVKSLSEAIEHLPQPIDEIHLSENKFGDDGALSLSKCLHNIRRLDVTFCKIGDVGVKSLSEAIEHLPQPIDEIHLSENKFGDDGALSLSKCLHNIRRLNVRSCGIGDVGVKSLSEAIEHLPQPIDEINLSGNKFGDDGALSLSKCLHNIKRLHVGWCGIGVVGVKSLSVAIEHLPQPIDEINLGVNKFGDDGALSLSKCLHNIRRLHVGTCNIGDVGVKSLSEAIEHLPQPIDVIHLNRNKFGDDGALSLSKCLHNIRRLHVGTCNIGYVGVKSLSEAIEHLPQPIDVIHLSGN</sequence>
<keyword evidence="4" id="KW-0067">ATP-binding</keyword>
<dbReference type="Pfam" id="PF17779">
    <property type="entry name" value="WHD_NOD2"/>
    <property type="match status" value="1"/>
</dbReference>
<dbReference type="PANTHER" id="PTHR24106">
    <property type="entry name" value="NACHT, LRR AND CARD DOMAINS-CONTAINING"/>
    <property type="match status" value="1"/>
</dbReference>